<evidence type="ECO:0008006" key="3">
    <source>
        <dbReference type="Google" id="ProtNLM"/>
    </source>
</evidence>
<organism evidence="1 2">
    <name type="scientific">Malurus cyaneus samueli</name>
    <dbReference type="NCBI Taxonomy" id="2593467"/>
    <lineage>
        <taxon>Eukaryota</taxon>
        <taxon>Metazoa</taxon>
        <taxon>Chordata</taxon>
        <taxon>Craniata</taxon>
        <taxon>Vertebrata</taxon>
        <taxon>Euteleostomi</taxon>
        <taxon>Archelosauria</taxon>
        <taxon>Archosauria</taxon>
        <taxon>Dinosauria</taxon>
        <taxon>Saurischia</taxon>
        <taxon>Theropoda</taxon>
        <taxon>Coelurosauria</taxon>
        <taxon>Aves</taxon>
        <taxon>Neognathae</taxon>
        <taxon>Neoaves</taxon>
        <taxon>Telluraves</taxon>
        <taxon>Australaves</taxon>
        <taxon>Passeriformes</taxon>
        <taxon>Meliphagoidea</taxon>
        <taxon>Maluridae</taxon>
        <taxon>Malurus</taxon>
    </lineage>
</organism>
<name>A0A8C5UH38_9PASS</name>
<dbReference type="PANTHER" id="PTHR47899:SF1">
    <property type="entry name" value="COILED-COIL DOMAIN-CONTAINING PROTEIN 171"/>
    <property type="match status" value="1"/>
</dbReference>
<dbReference type="Ensembl" id="ENSMCST00000022456.1">
    <property type="protein sequence ID" value="ENSMCSP00000021897.1"/>
    <property type="gene ID" value="ENSMCSG00000015293.1"/>
</dbReference>
<dbReference type="OrthoDB" id="9218215at2759"/>
<proteinExistence type="predicted"/>
<dbReference type="Proteomes" id="UP000694560">
    <property type="component" value="Unplaced"/>
</dbReference>
<reference evidence="1" key="1">
    <citation type="submission" date="2025-08" db="UniProtKB">
        <authorList>
            <consortium name="Ensembl"/>
        </authorList>
    </citation>
    <scope>IDENTIFICATION</scope>
</reference>
<evidence type="ECO:0000313" key="1">
    <source>
        <dbReference type="Ensembl" id="ENSMCSP00000021897.1"/>
    </source>
</evidence>
<keyword evidence="2" id="KW-1185">Reference proteome</keyword>
<dbReference type="InterPro" id="IPR038820">
    <property type="entry name" value="CCDC171"/>
</dbReference>
<protein>
    <recommendedName>
        <fullName evidence="3">CC171 protein</fullName>
    </recommendedName>
</protein>
<reference evidence="1" key="2">
    <citation type="submission" date="2025-09" db="UniProtKB">
        <authorList>
            <consortium name="Ensembl"/>
        </authorList>
    </citation>
    <scope>IDENTIFICATION</scope>
</reference>
<dbReference type="PANTHER" id="PTHR47899">
    <property type="entry name" value="COILED-COIL DOMAIN-CONTAINING PROTEIN 171"/>
    <property type="match status" value="1"/>
</dbReference>
<accession>A0A8C5UH38</accession>
<sequence length="421" mass="48494">MHFLDFFQLQKFCALLHENVEALIVSFHKANEKHKTDTMRDLQQNQEEAFEKMSEQLKTQEHCWHKEKKFLEQQYANLLAEAQARAQDCEGSAQRNRICYNTQKEPSSLLQHCSTAAGALFPLYSRLCAMSSQRNLSGDRSILQTLPTNPENSQDETRLRQRRTRELVYTFRRSVVAVLAANRFRLLARYSCSLFVWTSSSRASIGIQVCVGESREKFSFTGFEEEGVDCIEALDWLTSSNLYTAVIESISELQEVLNRPDPNSWLSGHSLVSAARNSFARLMDSLTTMMETVQVNQCRCIVFLERDSLVQRLACGLLRVTTQALEAGSYDRQPSTVAILQQRVFELSRRLHTAEGECRTLNLQLSEFKWTFNEMKKDAEKAHRLQEELHWNKALLHPRTTIHQISTCLLVLLNTCWVPKT</sequence>
<dbReference type="AlphaFoldDB" id="A0A8C5UH38"/>
<evidence type="ECO:0000313" key="2">
    <source>
        <dbReference type="Proteomes" id="UP000694560"/>
    </source>
</evidence>